<dbReference type="InterPro" id="IPR039629">
    <property type="entry name" value="R3HDM4"/>
</dbReference>
<reference evidence="2 3" key="1">
    <citation type="submission" date="2017-07" db="EMBL/GenBank/DDBJ databases">
        <title>An improved, manually edited Actinidia chinensis var. chinensis (kiwifruit) genome highlights the challenges associated with draft genomes and gene prediction in plants.</title>
        <authorList>
            <person name="Pilkington S."/>
            <person name="Crowhurst R."/>
            <person name="Hilario E."/>
            <person name="Nardozza S."/>
            <person name="Fraser L."/>
            <person name="Peng Y."/>
            <person name="Gunaseelan K."/>
            <person name="Simpson R."/>
            <person name="Tahir J."/>
            <person name="Deroles S."/>
            <person name="Templeton K."/>
            <person name="Luo Z."/>
            <person name="Davy M."/>
            <person name="Cheng C."/>
            <person name="Mcneilage M."/>
            <person name="Scaglione D."/>
            <person name="Liu Y."/>
            <person name="Zhang Q."/>
            <person name="Datson P."/>
            <person name="De Silva N."/>
            <person name="Gardiner S."/>
            <person name="Bassett H."/>
            <person name="Chagne D."/>
            <person name="Mccallum J."/>
            <person name="Dzierzon H."/>
            <person name="Deng C."/>
            <person name="Wang Y.-Y."/>
            <person name="Barron N."/>
            <person name="Manako K."/>
            <person name="Bowen J."/>
            <person name="Foster T."/>
            <person name="Erridge Z."/>
            <person name="Tiffin H."/>
            <person name="Waite C."/>
            <person name="Davies K."/>
            <person name="Grierson E."/>
            <person name="Laing W."/>
            <person name="Kirk R."/>
            <person name="Chen X."/>
            <person name="Wood M."/>
            <person name="Montefiori M."/>
            <person name="Brummell D."/>
            <person name="Schwinn K."/>
            <person name="Catanach A."/>
            <person name="Fullerton C."/>
            <person name="Li D."/>
            <person name="Meiyalaghan S."/>
            <person name="Nieuwenhuizen N."/>
            <person name="Read N."/>
            <person name="Prakash R."/>
            <person name="Hunter D."/>
            <person name="Zhang H."/>
            <person name="Mckenzie M."/>
            <person name="Knabel M."/>
            <person name="Harris A."/>
            <person name="Allan A."/>
            <person name="Chen A."/>
            <person name="Janssen B."/>
            <person name="Plunkett B."/>
            <person name="Dwamena C."/>
            <person name="Voogd C."/>
            <person name="Leif D."/>
            <person name="Lafferty D."/>
            <person name="Souleyre E."/>
            <person name="Varkonyi-Gasic E."/>
            <person name="Gambi F."/>
            <person name="Hanley J."/>
            <person name="Yao J.-L."/>
            <person name="Cheung J."/>
            <person name="David K."/>
            <person name="Warren B."/>
            <person name="Marsh K."/>
            <person name="Snowden K."/>
            <person name="Lin-Wang K."/>
            <person name="Brian L."/>
            <person name="Martinez-Sanchez M."/>
            <person name="Wang M."/>
            <person name="Ileperuma N."/>
            <person name="Macnee N."/>
            <person name="Campin R."/>
            <person name="Mcatee P."/>
            <person name="Drummond R."/>
            <person name="Espley R."/>
            <person name="Ireland H."/>
            <person name="Wu R."/>
            <person name="Atkinson R."/>
            <person name="Karunairetnam S."/>
            <person name="Bulley S."/>
            <person name="Chunkath S."/>
            <person name="Hanley Z."/>
            <person name="Storey R."/>
            <person name="Thrimawithana A."/>
            <person name="Thomson S."/>
            <person name="David C."/>
            <person name="Testolin R."/>
        </authorList>
    </citation>
    <scope>NUCLEOTIDE SEQUENCE [LARGE SCALE GENOMIC DNA]</scope>
    <source>
        <strain evidence="3">cv. Red5</strain>
        <tissue evidence="2">Young leaf</tissue>
    </source>
</reference>
<dbReference type="SUPFAM" id="SSF82708">
    <property type="entry name" value="R3H domain"/>
    <property type="match status" value="1"/>
</dbReference>
<name>A0A2R6QE43_ACTCC</name>
<organism evidence="2 3">
    <name type="scientific">Actinidia chinensis var. chinensis</name>
    <name type="common">Chinese soft-hair kiwi</name>
    <dbReference type="NCBI Taxonomy" id="1590841"/>
    <lineage>
        <taxon>Eukaryota</taxon>
        <taxon>Viridiplantae</taxon>
        <taxon>Streptophyta</taxon>
        <taxon>Embryophyta</taxon>
        <taxon>Tracheophyta</taxon>
        <taxon>Spermatophyta</taxon>
        <taxon>Magnoliopsida</taxon>
        <taxon>eudicotyledons</taxon>
        <taxon>Gunneridae</taxon>
        <taxon>Pentapetalae</taxon>
        <taxon>asterids</taxon>
        <taxon>Ericales</taxon>
        <taxon>Actinidiaceae</taxon>
        <taxon>Actinidia</taxon>
    </lineage>
</organism>
<dbReference type="InterPro" id="IPR036867">
    <property type="entry name" value="R3H_dom_sf"/>
</dbReference>
<dbReference type="STRING" id="1590841.A0A2R6QE43"/>
<dbReference type="PANTHER" id="PTHR32019:SF2">
    <property type="entry name" value="R3H DOMAIN-CONTAINING PROTEIN 4"/>
    <property type="match status" value="1"/>
</dbReference>
<dbReference type="InParanoid" id="A0A2R6QE43"/>
<dbReference type="Gramene" id="PSS06390">
    <property type="protein sequence ID" value="PSS06390"/>
    <property type="gene ID" value="CEY00_Acc19567"/>
</dbReference>
<evidence type="ECO:0000313" key="3">
    <source>
        <dbReference type="Proteomes" id="UP000241394"/>
    </source>
</evidence>
<dbReference type="FunCoup" id="A0A2R6QE43">
    <property type="interactions" value="699"/>
</dbReference>
<dbReference type="Proteomes" id="UP000241394">
    <property type="component" value="Chromosome LG17"/>
</dbReference>
<dbReference type="OrthoDB" id="75169at2759"/>
<accession>A0A2R6QE43</accession>
<dbReference type="AlphaFoldDB" id="A0A2R6QE43"/>
<dbReference type="EMBL" id="NKQK01000017">
    <property type="protein sequence ID" value="PSS06390.1"/>
    <property type="molecule type" value="Genomic_DNA"/>
</dbReference>
<proteinExistence type="predicted"/>
<feature type="domain" description="R3H-associated N-terminal" evidence="1">
    <location>
        <begin position="35"/>
        <end position="154"/>
    </location>
</feature>
<dbReference type="PANTHER" id="PTHR32019">
    <property type="entry name" value="R3H DOMAIN-CONTAINING PROTEIN 4"/>
    <property type="match status" value="1"/>
</dbReference>
<reference evidence="3" key="2">
    <citation type="journal article" date="2018" name="BMC Genomics">
        <title>A manually annotated Actinidia chinensis var. chinensis (kiwifruit) genome highlights the challenges associated with draft genomes and gene prediction in plants.</title>
        <authorList>
            <person name="Pilkington S.M."/>
            <person name="Crowhurst R."/>
            <person name="Hilario E."/>
            <person name="Nardozza S."/>
            <person name="Fraser L."/>
            <person name="Peng Y."/>
            <person name="Gunaseelan K."/>
            <person name="Simpson R."/>
            <person name="Tahir J."/>
            <person name="Deroles S.C."/>
            <person name="Templeton K."/>
            <person name="Luo Z."/>
            <person name="Davy M."/>
            <person name="Cheng C."/>
            <person name="McNeilage M."/>
            <person name="Scaglione D."/>
            <person name="Liu Y."/>
            <person name="Zhang Q."/>
            <person name="Datson P."/>
            <person name="De Silva N."/>
            <person name="Gardiner S.E."/>
            <person name="Bassett H."/>
            <person name="Chagne D."/>
            <person name="McCallum J."/>
            <person name="Dzierzon H."/>
            <person name="Deng C."/>
            <person name="Wang Y.Y."/>
            <person name="Barron L."/>
            <person name="Manako K."/>
            <person name="Bowen J."/>
            <person name="Foster T.M."/>
            <person name="Erridge Z.A."/>
            <person name="Tiffin H."/>
            <person name="Waite C.N."/>
            <person name="Davies K.M."/>
            <person name="Grierson E.P."/>
            <person name="Laing W.A."/>
            <person name="Kirk R."/>
            <person name="Chen X."/>
            <person name="Wood M."/>
            <person name="Montefiori M."/>
            <person name="Brummell D.A."/>
            <person name="Schwinn K.E."/>
            <person name="Catanach A."/>
            <person name="Fullerton C."/>
            <person name="Li D."/>
            <person name="Meiyalaghan S."/>
            <person name="Nieuwenhuizen N."/>
            <person name="Read N."/>
            <person name="Prakash R."/>
            <person name="Hunter D."/>
            <person name="Zhang H."/>
            <person name="McKenzie M."/>
            <person name="Knabel M."/>
            <person name="Harris A."/>
            <person name="Allan A.C."/>
            <person name="Gleave A."/>
            <person name="Chen A."/>
            <person name="Janssen B.J."/>
            <person name="Plunkett B."/>
            <person name="Ampomah-Dwamena C."/>
            <person name="Voogd C."/>
            <person name="Leif D."/>
            <person name="Lafferty D."/>
            <person name="Souleyre E.J.F."/>
            <person name="Varkonyi-Gasic E."/>
            <person name="Gambi F."/>
            <person name="Hanley J."/>
            <person name="Yao J.L."/>
            <person name="Cheung J."/>
            <person name="David K.M."/>
            <person name="Warren B."/>
            <person name="Marsh K."/>
            <person name="Snowden K.C."/>
            <person name="Lin-Wang K."/>
            <person name="Brian L."/>
            <person name="Martinez-Sanchez M."/>
            <person name="Wang M."/>
            <person name="Ileperuma N."/>
            <person name="Macnee N."/>
            <person name="Campin R."/>
            <person name="McAtee P."/>
            <person name="Drummond R.S.M."/>
            <person name="Espley R.V."/>
            <person name="Ireland H.S."/>
            <person name="Wu R."/>
            <person name="Atkinson R.G."/>
            <person name="Karunairetnam S."/>
            <person name="Bulley S."/>
            <person name="Chunkath S."/>
            <person name="Hanley Z."/>
            <person name="Storey R."/>
            <person name="Thrimawithana A.H."/>
            <person name="Thomson S."/>
            <person name="David C."/>
            <person name="Testolin R."/>
            <person name="Huang H."/>
            <person name="Hellens R.P."/>
            <person name="Schaffer R.J."/>
        </authorList>
    </citation>
    <scope>NUCLEOTIDE SEQUENCE [LARGE SCALE GENOMIC DNA]</scope>
    <source>
        <strain evidence="3">cv. Red5</strain>
    </source>
</reference>
<dbReference type="InterPro" id="IPR025952">
    <property type="entry name" value="R3H-assoc_dom"/>
</dbReference>
<dbReference type="Pfam" id="PF13902">
    <property type="entry name" value="R3H-assoc"/>
    <property type="match status" value="1"/>
</dbReference>
<dbReference type="OMA" id="PWGDEVP"/>
<evidence type="ECO:0000259" key="1">
    <source>
        <dbReference type="Pfam" id="PF13902"/>
    </source>
</evidence>
<protein>
    <submittedName>
        <fullName evidence="2">R3H domain-containing protein</fullName>
    </submittedName>
</protein>
<comment type="caution">
    <text evidence="2">The sequence shown here is derived from an EMBL/GenBank/DDBJ whole genome shotgun (WGS) entry which is preliminary data.</text>
</comment>
<dbReference type="GO" id="GO:0003676">
    <property type="term" value="F:nucleic acid binding"/>
    <property type="evidence" value="ECO:0007669"/>
    <property type="project" value="InterPro"/>
</dbReference>
<keyword evidence="3" id="KW-1185">Reference proteome</keyword>
<gene>
    <name evidence="2" type="ORF">CEY00_Acc19567</name>
</gene>
<evidence type="ECO:0000313" key="2">
    <source>
        <dbReference type="EMBL" id="PSS06390.1"/>
    </source>
</evidence>
<sequence>MATPEVLQREHDLFLSSPIFDHPKGEKVKSRGLEIEKKIEFFESLTGKVSNRRSRRWLNDRLLMELVPRLNAEEIRGLFAPPPWGEDVPLSPFCMTNVGEWDKFRHIDMDKEVTIIKALESSSSKRKGRVDADKMAVLTAWHRVACRTRDALRRSFLSDLVYGYEECIRAFIKESGDGEVVVLHVQDPFHRLLLHGVCEFYNLVSVTATQSKGTASSKITRIKKKKVGSVELPNITLVQFLRMAKEGIW</sequence>